<dbReference type="CDD" id="cd00063">
    <property type="entry name" value="FN3"/>
    <property type="match status" value="1"/>
</dbReference>
<dbReference type="InterPro" id="IPR036116">
    <property type="entry name" value="FN3_sf"/>
</dbReference>
<dbReference type="InterPro" id="IPR003961">
    <property type="entry name" value="FN3_dom"/>
</dbReference>
<evidence type="ECO:0000313" key="2">
    <source>
        <dbReference type="EMBL" id="ETJ41607.1"/>
    </source>
</evidence>
<gene>
    <name evidence="2" type="ORF">Q604_UNBC04467G0001</name>
</gene>
<proteinExistence type="predicted"/>
<accession>W1YGI1</accession>
<dbReference type="PROSITE" id="PS50853">
    <property type="entry name" value="FN3"/>
    <property type="match status" value="1"/>
</dbReference>
<organism evidence="2">
    <name type="scientific">human gut metagenome</name>
    <dbReference type="NCBI Taxonomy" id="408170"/>
    <lineage>
        <taxon>unclassified sequences</taxon>
        <taxon>metagenomes</taxon>
        <taxon>organismal metagenomes</taxon>
    </lineage>
</organism>
<feature type="non-terminal residue" evidence="2">
    <location>
        <position position="1"/>
    </location>
</feature>
<dbReference type="AlphaFoldDB" id="W1YGI1"/>
<comment type="caution">
    <text evidence="2">The sequence shown here is derived from an EMBL/GenBank/DDBJ whole genome shotgun (WGS) entry which is preliminary data.</text>
</comment>
<dbReference type="EMBL" id="AZMM01004467">
    <property type="protein sequence ID" value="ETJ41607.1"/>
    <property type="molecule type" value="Genomic_DNA"/>
</dbReference>
<protein>
    <recommendedName>
        <fullName evidence="1">Fibronectin type-III domain-containing protein</fullName>
    </recommendedName>
</protein>
<dbReference type="SUPFAM" id="SSF49265">
    <property type="entry name" value="Fibronectin type III"/>
    <property type="match status" value="1"/>
</dbReference>
<name>W1YGI1_9ZZZZ</name>
<dbReference type="InterPro" id="IPR013783">
    <property type="entry name" value="Ig-like_fold"/>
</dbReference>
<feature type="domain" description="Fibronectin type-III" evidence="1">
    <location>
        <begin position="193"/>
        <end position="289"/>
    </location>
</feature>
<sequence>GIGTRVIEGNNTTHAWNIARIDDLWYNTDNTWDENLSTSSKICYDYFLKGEYDFPDHIRDYEFDTYSFNEEFPTSSYAYEYTPKYNSTLSISNYNYPTTIIQGNPFTLTGTITSNYLIDVVGVRVIDSDGDIVPSASKEVYPYSYSYSNLDSGIKFGTLPAGEYTYQVYASDESGNFKFLVDEDFTVKKPTVTVSNITGLKYTNTTSSIKLTWKKAAYASGYEVWMYKHNQDVYVKTKTITSKNTNYFTKTGLSSASMYRFKVRAYRYVNGVKYYGNLSDEFIVATKPLTPKVTVKAGAKKAILKWSNTSSKTTGYEVYRATSKYGTYKKIKTTSSKNYTNTGLTKGKYYYYKVRAYRILENGDCIYGSFSTVKSVKVK</sequence>
<dbReference type="Gene3D" id="2.60.40.10">
    <property type="entry name" value="Immunoglobulins"/>
    <property type="match status" value="2"/>
</dbReference>
<reference evidence="2" key="1">
    <citation type="submission" date="2013-12" db="EMBL/GenBank/DDBJ databases">
        <title>A Varibaculum cambriense genome reconstructed from a premature infant gut community with otherwise low bacterial novelty that shifts toward anaerobic metabolism during the third week of life.</title>
        <authorList>
            <person name="Brown C.T."/>
            <person name="Sharon I."/>
            <person name="Thomas B.C."/>
            <person name="Castelle C.J."/>
            <person name="Morowitz M.J."/>
            <person name="Banfield J.F."/>
        </authorList>
    </citation>
    <scope>NUCLEOTIDE SEQUENCE</scope>
</reference>
<dbReference type="SMART" id="SM00060">
    <property type="entry name" value="FN3"/>
    <property type="match status" value="2"/>
</dbReference>
<evidence type="ECO:0000259" key="1">
    <source>
        <dbReference type="PROSITE" id="PS50853"/>
    </source>
</evidence>